<keyword evidence="3" id="KW-1185">Reference proteome</keyword>
<comment type="caution">
    <text evidence="2">The sequence shown here is derived from an EMBL/GenBank/DDBJ whole genome shotgun (WGS) entry which is preliminary data.</text>
</comment>
<dbReference type="EMBL" id="PGCJ01000380">
    <property type="protein sequence ID" value="PLW30366.1"/>
    <property type="molecule type" value="Genomic_DNA"/>
</dbReference>
<organism evidence="2 3">
    <name type="scientific">Puccinia coronata f. sp. avenae</name>
    <dbReference type="NCBI Taxonomy" id="200324"/>
    <lineage>
        <taxon>Eukaryota</taxon>
        <taxon>Fungi</taxon>
        <taxon>Dikarya</taxon>
        <taxon>Basidiomycota</taxon>
        <taxon>Pucciniomycotina</taxon>
        <taxon>Pucciniomycetes</taxon>
        <taxon>Pucciniales</taxon>
        <taxon>Pucciniaceae</taxon>
        <taxon>Puccinia</taxon>
    </lineage>
</organism>
<feature type="region of interest" description="Disordered" evidence="1">
    <location>
        <begin position="1"/>
        <end position="21"/>
    </location>
</feature>
<dbReference type="Proteomes" id="UP000235388">
    <property type="component" value="Unassembled WGS sequence"/>
</dbReference>
<protein>
    <submittedName>
        <fullName evidence="2">Uncharacterized protein</fullName>
    </submittedName>
</protein>
<evidence type="ECO:0000313" key="3">
    <source>
        <dbReference type="Proteomes" id="UP000235388"/>
    </source>
</evidence>
<evidence type="ECO:0000313" key="2">
    <source>
        <dbReference type="EMBL" id="PLW30366.1"/>
    </source>
</evidence>
<proteinExistence type="predicted"/>
<name>A0A2N5TXY9_9BASI</name>
<gene>
    <name evidence="2" type="ORF">PCANC_24149</name>
</gene>
<dbReference type="AlphaFoldDB" id="A0A2N5TXY9"/>
<reference evidence="2 3" key="1">
    <citation type="submission" date="2017-11" db="EMBL/GenBank/DDBJ databases">
        <title>De novo assembly and phasing of dikaryotic genomes from two isolates of Puccinia coronata f. sp. avenae, the causal agent of oat crown rust.</title>
        <authorList>
            <person name="Miller M.E."/>
            <person name="Zhang Y."/>
            <person name="Omidvar V."/>
            <person name="Sperschneider J."/>
            <person name="Schwessinger B."/>
            <person name="Raley C."/>
            <person name="Palmer J.M."/>
            <person name="Garnica D."/>
            <person name="Upadhyaya N."/>
            <person name="Rathjen J."/>
            <person name="Taylor J.M."/>
            <person name="Park R.F."/>
            <person name="Dodds P.N."/>
            <person name="Hirsch C.D."/>
            <person name="Kianian S.F."/>
            <person name="Figueroa M."/>
        </authorList>
    </citation>
    <scope>NUCLEOTIDE SEQUENCE [LARGE SCALE GENOMIC DNA]</scope>
    <source>
        <strain evidence="2">12NC29</strain>
    </source>
</reference>
<accession>A0A2N5TXY9</accession>
<sequence length="291" mass="32378">MPPFTPAIRKGDHKGQAVSTQTKADVERALAVAGISRLTFNWDVKYGSESPWNSTVIEVLGLKTVEWLQRSVPISREEAGQAPAVIQQWVNTKCREIREAATLGGDNYDQIKVGKAAKAQFERWRKKIKENRCLIVREILKNNIPLAHIVENKECGSNIKDGGPNNLPTTRCPTWRSTNLTTILHCLNKIAQSKAVHHQTITSNHQLYGRSQKLFCTFIGIKGVPRDLPRDCYNEVWWNKLSPSNKQVLSQVKPINLAEVAKNLELHCHGKTVMAGGDAGTGGSGKSMPKR</sequence>
<dbReference type="OrthoDB" id="2499920at2759"/>
<evidence type="ECO:0000256" key="1">
    <source>
        <dbReference type="SAM" id="MobiDB-lite"/>
    </source>
</evidence>